<keyword evidence="1" id="KW-1133">Transmembrane helix</keyword>
<name>T1KE77_TETUR</name>
<reference evidence="3" key="1">
    <citation type="submission" date="2011-08" db="EMBL/GenBank/DDBJ databases">
        <authorList>
            <person name="Rombauts S."/>
        </authorList>
    </citation>
    <scope>NUCLEOTIDE SEQUENCE</scope>
    <source>
        <strain evidence="3">London</strain>
    </source>
</reference>
<feature type="transmembrane region" description="Helical" evidence="1">
    <location>
        <begin position="55"/>
        <end position="73"/>
    </location>
</feature>
<reference evidence="2" key="2">
    <citation type="submission" date="2015-06" db="UniProtKB">
        <authorList>
            <consortium name="EnsemblMetazoa"/>
        </authorList>
    </citation>
    <scope>IDENTIFICATION</scope>
</reference>
<keyword evidence="1" id="KW-0472">Membrane</keyword>
<dbReference type="Proteomes" id="UP000015104">
    <property type="component" value="Unassembled WGS sequence"/>
</dbReference>
<protein>
    <submittedName>
        <fullName evidence="2">Uncharacterized protein</fullName>
    </submittedName>
</protein>
<sequence length="95" mass="10649">MLIVTSKVTRCQPKVYITRLVIISLIHFSFAVFIVDATFGDPLTALVKAISPEPYNLQLHMDGVIMAGVVMAVDMDMDVKRKSFIIIIITIIIQR</sequence>
<dbReference type="HOGENOM" id="CLU_2375498_0_0_1"/>
<evidence type="ECO:0000313" key="3">
    <source>
        <dbReference type="Proteomes" id="UP000015104"/>
    </source>
</evidence>
<proteinExistence type="predicted"/>
<keyword evidence="1" id="KW-0812">Transmembrane</keyword>
<feature type="transmembrane region" description="Helical" evidence="1">
    <location>
        <begin position="16"/>
        <end position="35"/>
    </location>
</feature>
<accession>T1KE77</accession>
<dbReference type="EMBL" id="CAEY01002034">
    <property type="status" value="NOT_ANNOTATED_CDS"/>
    <property type="molecule type" value="Genomic_DNA"/>
</dbReference>
<evidence type="ECO:0000256" key="1">
    <source>
        <dbReference type="SAM" id="Phobius"/>
    </source>
</evidence>
<dbReference type="EnsemblMetazoa" id="tetur09g05590.1">
    <property type="protein sequence ID" value="tetur09g05590.1"/>
    <property type="gene ID" value="tetur09g05590"/>
</dbReference>
<dbReference type="AlphaFoldDB" id="T1KE77"/>
<keyword evidence="3" id="KW-1185">Reference proteome</keyword>
<organism evidence="2 3">
    <name type="scientific">Tetranychus urticae</name>
    <name type="common">Two-spotted spider mite</name>
    <dbReference type="NCBI Taxonomy" id="32264"/>
    <lineage>
        <taxon>Eukaryota</taxon>
        <taxon>Metazoa</taxon>
        <taxon>Ecdysozoa</taxon>
        <taxon>Arthropoda</taxon>
        <taxon>Chelicerata</taxon>
        <taxon>Arachnida</taxon>
        <taxon>Acari</taxon>
        <taxon>Acariformes</taxon>
        <taxon>Trombidiformes</taxon>
        <taxon>Prostigmata</taxon>
        <taxon>Eleutherengona</taxon>
        <taxon>Raphignathae</taxon>
        <taxon>Tetranychoidea</taxon>
        <taxon>Tetranychidae</taxon>
        <taxon>Tetranychus</taxon>
    </lineage>
</organism>
<evidence type="ECO:0000313" key="2">
    <source>
        <dbReference type="EnsemblMetazoa" id="tetur09g05590.1"/>
    </source>
</evidence>